<comment type="caution">
    <text evidence="1">The sequence shown here is derived from an EMBL/GenBank/DDBJ whole genome shotgun (WGS) entry which is preliminary data.</text>
</comment>
<dbReference type="AlphaFoldDB" id="A0A1F6CSX1"/>
<organism evidence="1 2">
    <name type="scientific">Handelsmanbacteria sp. (strain RIFCSPLOWO2_12_FULL_64_10)</name>
    <dbReference type="NCBI Taxonomy" id="1817868"/>
    <lineage>
        <taxon>Bacteria</taxon>
        <taxon>Candidatus Handelsmaniibacteriota</taxon>
    </lineage>
</organism>
<dbReference type="EMBL" id="MFKF01000154">
    <property type="protein sequence ID" value="OGG52180.1"/>
    <property type="molecule type" value="Genomic_DNA"/>
</dbReference>
<name>A0A1F6CSX1_HANXR</name>
<gene>
    <name evidence="1" type="ORF">A3F84_19440</name>
</gene>
<protein>
    <submittedName>
        <fullName evidence="1">Uncharacterized protein</fullName>
    </submittedName>
</protein>
<sequence>MNREQGINKKLRDDRRTLLIDDLHRRAPSGAVARSPSPRRWLVEPMDGGPALVALPGSRVPDLILSPEARGFYEVYVGLCSLDGQPSEVEAQVGDTSARLRLEGGEVDCREVAFGRVDMTGRQVALRHPAGARSCVTHVKLVPR</sequence>
<accession>A0A1F6CSX1</accession>
<evidence type="ECO:0000313" key="1">
    <source>
        <dbReference type="EMBL" id="OGG52180.1"/>
    </source>
</evidence>
<reference evidence="1 2" key="1">
    <citation type="journal article" date="2016" name="Nat. Commun.">
        <title>Thousands of microbial genomes shed light on interconnected biogeochemical processes in an aquifer system.</title>
        <authorList>
            <person name="Anantharaman K."/>
            <person name="Brown C.T."/>
            <person name="Hug L.A."/>
            <person name="Sharon I."/>
            <person name="Castelle C.J."/>
            <person name="Probst A.J."/>
            <person name="Thomas B.C."/>
            <person name="Singh A."/>
            <person name="Wilkins M.J."/>
            <person name="Karaoz U."/>
            <person name="Brodie E.L."/>
            <person name="Williams K.H."/>
            <person name="Hubbard S.S."/>
            <person name="Banfield J.F."/>
        </authorList>
    </citation>
    <scope>NUCLEOTIDE SEQUENCE [LARGE SCALE GENOMIC DNA]</scope>
    <source>
        <strain evidence="2">RIFCSPLOWO2_12_FULL_64_10</strain>
    </source>
</reference>
<dbReference type="Proteomes" id="UP000178606">
    <property type="component" value="Unassembled WGS sequence"/>
</dbReference>
<evidence type="ECO:0000313" key="2">
    <source>
        <dbReference type="Proteomes" id="UP000178606"/>
    </source>
</evidence>
<proteinExistence type="predicted"/>